<keyword evidence="3" id="KW-0963">Cytoplasm</keyword>
<gene>
    <name evidence="14" type="ORF">FOB64_000250</name>
</gene>
<keyword evidence="11" id="KW-0206">Cytoskeleton</keyword>
<evidence type="ECO:0000256" key="6">
    <source>
        <dbReference type="ARBA" id="ARBA00022741"/>
    </source>
</evidence>
<dbReference type="Proteomes" id="UP000536275">
    <property type="component" value="Unassembled WGS sequence"/>
</dbReference>
<evidence type="ECO:0000259" key="12">
    <source>
        <dbReference type="Pfam" id="PF08385"/>
    </source>
</evidence>
<dbReference type="InterPro" id="IPR013594">
    <property type="entry name" value="Dynein_heavy_tail"/>
</dbReference>
<dbReference type="GO" id="GO:0007018">
    <property type="term" value="P:microtubule-based movement"/>
    <property type="evidence" value="ECO:0007669"/>
    <property type="project" value="InterPro"/>
</dbReference>
<dbReference type="PANTHER" id="PTHR45703">
    <property type="entry name" value="DYNEIN HEAVY CHAIN"/>
    <property type="match status" value="1"/>
</dbReference>
<dbReference type="InterPro" id="IPR026983">
    <property type="entry name" value="DHC"/>
</dbReference>
<dbReference type="Gene3D" id="1.20.140.100">
    <property type="entry name" value="Dynein heavy chain, N-terminal domain 2"/>
    <property type="match status" value="1"/>
</dbReference>
<evidence type="ECO:0000313" key="14">
    <source>
        <dbReference type="EMBL" id="KAF6072196.1"/>
    </source>
</evidence>
<dbReference type="GO" id="GO:0051959">
    <property type="term" value="F:dynein light intermediate chain binding"/>
    <property type="evidence" value="ECO:0007669"/>
    <property type="project" value="InterPro"/>
</dbReference>
<keyword evidence="9" id="KW-0175">Coiled coil</keyword>
<evidence type="ECO:0000256" key="1">
    <source>
        <dbReference type="ARBA" id="ARBA00004245"/>
    </source>
</evidence>
<organism evidence="14 15">
    <name type="scientific">Candida albicans</name>
    <name type="common">Yeast</name>
    <dbReference type="NCBI Taxonomy" id="5476"/>
    <lineage>
        <taxon>Eukaryota</taxon>
        <taxon>Fungi</taxon>
        <taxon>Dikarya</taxon>
        <taxon>Ascomycota</taxon>
        <taxon>Saccharomycotina</taxon>
        <taxon>Pichiomycetes</taxon>
        <taxon>Debaryomycetaceae</taxon>
        <taxon>Candida/Lodderomyces clade</taxon>
        <taxon>Candida</taxon>
    </lineage>
</organism>
<evidence type="ECO:0000256" key="9">
    <source>
        <dbReference type="ARBA" id="ARBA00023054"/>
    </source>
</evidence>
<evidence type="ECO:0000256" key="4">
    <source>
        <dbReference type="ARBA" id="ARBA00022701"/>
    </source>
</evidence>
<evidence type="ECO:0000259" key="13">
    <source>
        <dbReference type="Pfam" id="PF08393"/>
    </source>
</evidence>
<dbReference type="GO" id="GO:0030286">
    <property type="term" value="C:dynein complex"/>
    <property type="evidence" value="ECO:0007669"/>
    <property type="project" value="UniProtKB-KW"/>
</dbReference>
<comment type="similarity">
    <text evidence="2">Belongs to the dynein heavy chain family.</text>
</comment>
<name>A0A8H6C4X6_CANAX</name>
<comment type="caution">
    <text evidence="14">The sequence shown here is derived from an EMBL/GenBank/DDBJ whole genome shotgun (WGS) entry which is preliminary data.</text>
</comment>
<keyword evidence="8" id="KW-0243">Dynein</keyword>
<feature type="domain" description="Dynein heavy chain linker" evidence="13">
    <location>
        <begin position="958"/>
        <end position="1240"/>
    </location>
</feature>
<proteinExistence type="inferred from homology"/>
<evidence type="ECO:0000256" key="3">
    <source>
        <dbReference type="ARBA" id="ARBA00022490"/>
    </source>
</evidence>
<dbReference type="FunFam" id="1.10.287.2620:FF:000001">
    <property type="entry name" value="Cytoplasmic dynein heavy chain 1"/>
    <property type="match status" value="1"/>
</dbReference>
<evidence type="ECO:0000256" key="7">
    <source>
        <dbReference type="ARBA" id="ARBA00022840"/>
    </source>
</evidence>
<keyword evidence="10" id="KW-0505">Motor protein</keyword>
<dbReference type="GO" id="GO:0045505">
    <property type="term" value="F:dynein intermediate chain binding"/>
    <property type="evidence" value="ECO:0007669"/>
    <property type="project" value="InterPro"/>
</dbReference>
<feature type="domain" description="Dynein heavy chain tail" evidence="12">
    <location>
        <begin position="277"/>
        <end position="456"/>
    </location>
</feature>
<evidence type="ECO:0000256" key="5">
    <source>
        <dbReference type="ARBA" id="ARBA00022737"/>
    </source>
</evidence>
<dbReference type="Pfam" id="PF08385">
    <property type="entry name" value="DHC_N1"/>
    <property type="match status" value="2"/>
</dbReference>
<evidence type="ECO:0000256" key="8">
    <source>
        <dbReference type="ARBA" id="ARBA00023017"/>
    </source>
</evidence>
<keyword evidence="5" id="KW-0677">Repeat</keyword>
<dbReference type="InterPro" id="IPR042222">
    <property type="entry name" value="Dynein_2_N"/>
</dbReference>
<dbReference type="GO" id="GO:0005524">
    <property type="term" value="F:ATP binding"/>
    <property type="evidence" value="ECO:0007669"/>
    <property type="project" value="UniProtKB-KW"/>
</dbReference>
<dbReference type="Gene3D" id="1.10.287.2620">
    <property type="match status" value="1"/>
</dbReference>
<sequence>MSIPIPQDENHETNDSFEKLRLAVSLGLSPYFDFISTKNEESALATTKKKFNELSLALQHLQQRIHIPDLLITTHPKIKMLIAEKGSEYPDELIDDTEFLNEITSITNNWVRQIQSITRLNHEPSDGDSIMEDIQFWKSMDLALISLNQQINSPEVNLTRELLSKAKRFHITLSFENDIGLKEKLNETKLYNSFLRELPINDLSTITDDDGFQKFDDALANIFSHLKLKLNLLPLERAMKSVEVILNDITEKFNHYWRIQRLVELNSDHVSETSFSSITWKIQLSAKLKFYRDYLELLLGFNWKSYSVGTKIDTTTNKLLESLDPVTAINEWVDEEVNQNLPSANLGKIFTVSENSHERFDLNINFNFQIFEIYRQLNQLYNLGFSLPSLIILQFKKINQLYPITNIIKDHVQLLNKLFNIDLQEGYGKAFGFLVATQIKKVEEMLKETMNIEWVHLLHAVELHKVNDNDFKSTENLIEHRSMRQLTEFQDSVTQLNLSLIKLKNFSKFMDQCKFLLRTANFEFASIEGHLKTLQLEFNNISLEKVENLEGLADLINLEVQTVLRERLQTQLFIFNIKAMAYNDEQEIEIFELDKYLLEFPTFKHYLTFNDETFVIEPPLNTGKQSAFNQLNHIVSIVETQHMIKPLTSHSQSFSTVAEDENSMKQLNLVFEKIETLYQDAELYISKWQLLQNLWELNLDDPDDFAKLFKADQNVESWFQVVQEIFKYRNVYDLPDPEKAFGNLFVINITKIQHRVAIKFETFQKSLLSKFAKKIDQEANSFNRLLINAKQILEMPLTFHDSTEQLTSGIDSYLKYQNSLQSWNFLLETFQSVQSFLMKHRFKFPNDWLYTEQLENNISMVQALVAKKSLLIEENLEIVTSKIKAEALKINDSINSLNQNWQSKKPIAGNLNPSVAMIDLDNFQMHFSKLTAYVESLINISNHLDIHIVPFEDMSLSIDEIKDLKSVWSSVNGLWEELERLKKLKWSDLQPRQLRHQLDDLLNSARNLPMNIRQYSAVDEIQASVKTHLKTHQKISDLKNGSMKPRHWKILLSQLGVPDIKFEDLTVGDVWGLNITLNFQTINAMVEQANSEKTIEENLNNINNNWASITFELFNYENKCRLVKNWEQLIDQCNTDINALTSMKNSPYFGAFEREISELEKKLTQLFIVLDIWIDVQRQWLYLEGVFGNENNDLKSLLPIESSRFTNISYEFLNLLKRIYKFNLVIDIVLITDLQPMMTNVLKVW</sequence>
<keyword evidence="4" id="KW-0493">Microtubule</keyword>
<dbReference type="AlphaFoldDB" id="A0A8H6C4X6"/>
<accession>A0A8H6C4X6</accession>
<comment type="subcellular location">
    <subcellularLocation>
        <location evidence="1">Cytoplasm</location>
        <location evidence="1">Cytoskeleton</location>
    </subcellularLocation>
</comment>
<feature type="domain" description="Dynein heavy chain tail" evidence="12">
    <location>
        <begin position="100"/>
        <end position="264"/>
    </location>
</feature>
<reference evidence="14 15" key="1">
    <citation type="submission" date="2020-03" db="EMBL/GenBank/DDBJ databases">
        <title>FDA dAtabase for Regulatory Grade micrObial Sequences (FDA-ARGOS): Supporting development and validation of Infectious Disease Dx tests.</title>
        <authorList>
            <person name="Campos J."/>
            <person name="Goldberg B."/>
            <person name="Tallon L."/>
            <person name="Sadzewicz L."/>
            <person name="Vavikolanu K."/>
            <person name="Mehta A."/>
            <person name="Aluvathingal J."/>
            <person name="Nadendla S."/>
            <person name="Nandy P."/>
            <person name="Geyer C."/>
            <person name="Yan Y."/>
            <person name="Sichtig H."/>
        </authorList>
    </citation>
    <scope>NUCLEOTIDE SEQUENCE [LARGE SCALE GENOMIC DNA]</scope>
    <source>
        <strain evidence="14 15">FDAARGOS_656</strain>
    </source>
</reference>
<dbReference type="PANTHER" id="PTHR45703:SF36">
    <property type="entry name" value="DYNEIN HEAVY CHAIN, CYTOPLASMIC"/>
    <property type="match status" value="1"/>
</dbReference>
<dbReference type="Pfam" id="PF08393">
    <property type="entry name" value="DHC_N2"/>
    <property type="match status" value="1"/>
</dbReference>
<keyword evidence="6" id="KW-0547">Nucleotide-binding</keyword>
<dbReference type="InterPro" id="IPR013602">
    <property type="entry name" value="Dynein_heavy_linker"/>
</dbReference>
<protein>
    <submittedName>
        <fullName evidence="14">Dynein heavy chain, N-terminal region 1 family protein</fullName>
    </submittedName>
</protein>
<keyword evidence="7" id="KW-0067">ATP-binding</keyword>
<evidence type="ECO:0000256" key="10">
    <source>
        <dbReference type="ARBA" id="ARBA00023175"/>
    </source>
</evidence>
<evidence type="ECO:0000256" key="11">
    <source>
        <dbReference type="ARBA" id="ARBA00023212"/>
    </source>
</evidence>
<evidence type="ECO:0000313" key="15">
    <source>
        <dbReference type="Proteomes" id="UP000536275"/>
    </source>
</evidence>
<dbReference type="EMBL" id="JABWAD010000007">
    <property type="protein sequence ID" value="KAF6072196.1"/>
    <property type="molecule type" value="Genomic_DNA"/>
</dbReference>
<evidence type="ECO:0000256" key="2">
    <source>
        <dbReference type="ARBA" id="ARBA00008887"/>
    </source>
</evidence>
<dbReference type="GO" id="GO:0005874">
    <property type="term" value="C:microtubule"/>
    <property type="evidence" value="ECO:0007669"/>
    <property type="project" value="UniProtKB-KW"/>
</dbReference>